<dbReference type="EMBL" id="BSFN01000002">
    <property type="protein sequence ID" value="GLK87874.1"/>
    <property type="molecule type" value="Genomic_DNA"/>
</dbReference>
<evidence type="ECO:0000259" key="2">
    <source>
        <dbReference type="Pfam" id="PF05232"/>
    </source>
</evidence>
<gene>
    <name evidence="3" type="ORF">GCM10017655_09360</name>
</gene>
<dbReference type="Pfam" id="PF05232">
    <property type="entry name" value="BTP"/>
    <property type="match status" value="2"/>
</dbReference>
<protein>
    <submittedName>
        <fullName evidence="3">Membrane protein</fullName>
    </submittedName>
</protein>
<reference evidence="3" key="2">
    <citation type="submission" date="2023-01" db="EMBL/GenBank/DDBJ databases">
        <authorList>
            <person name="Sun Q."/>
            <person name="Evtushenko L."/>
        </authorList>
    </citation>
    <scope>NUCLEOTIDE SEQUENCE</scope>
    <source>
        <strain evidence="3">VKM B-2935</strain>
    </source>
</reference>
<feature type="domain" description="Chlorhexidine efflux transporter" evidence="2">
    <location>
        <begin position="4"/>
        <end position="65"/>
    </location>
</feature>
<comment type="caution">
    <text evidence="3">The sequence shown here is derived from an EMBL/GenBank/DDBJ whole genome shotgun (WGS) entry which is preliminary data.</text>
</comment>
<reference evidence="3" key="1">
    <citation type="journal article" date="2014" name="Int. J. Syst. Evol. Microbiol.">
        <title>Complete genome sequence of Corynebacterium casei LMG S-19264T (=DSM 44701T), isolated from a smear-ripened cheese.</title>
        <authorList>
            <consortium name="US DOE Joint Genome Institute (JGI-PGF)"/>
            <person name="Walter F."/>
            <person name="Albersmeier A."/>
            <person name="Kalinowski J."/>
            <person name="Ruckert C."/>
        </authorList>
    </citation>
    <scope>NUCLEOTIDE SEQUENCE</scope>
    <source>
        <strain evidence="3">VKM B-2935</strain>
    </source>
</reference>
<evidence type="ECO:0000313" key="4">
    <source>
        <dbReference type="Proteomes" id="UP001143328"/>
    </source>
</evidence>
<dbReference type="NCBIfam" id="NF033664">
    <property type="entry name" value="PACE_transport"/>
    <property type="match status" value="1"/>
</dbReference>
<keyword evidence="1" id="KW-0812">Transmembrane</keyword>
<feature type="transmembrane region" description="Helical" evidence="1">
    <location>
        <begin position="12"/>
        <end position="30"/>
    </location>
</feature>
<feature type="transmembrane region" description="Helical" evidence="1">
    <location>
        <begin position="36"/>
        <end position="56"/>
    </location>
</feature>
<feature type="transmembrane region" description="Helical" evidence="1">
    <location>
        <begin position="77"/>
        <end position="99"/>
    </location>
</feature>
<accession>A0A9W6K5H8</accession>
<feature type="domain" description="Chlorhexidine efflux transporter" evidence="2">
    <location>
        <begin position="71"/>
        <end position="133"/>
    </location>
</feature>
<sequence>MQGKKRKVVQAVSYELVALLFITPAMAWVFEGGMVLSGALALALCLVAMVWNMVFNSLFEAWEKRRRNPRRTLSRRVLHAVTFELGLLLMTVPMLVWALNIGWWQALATDFSLMLFFLLYAFVFQWGFDLLFGVPSATLVKTTA</sequence>
<dbReference type="Proteomes" id="UP001143328">
    <property type="component" value="Unassembled WGS sequence"/>
</dbReference>
<keyword evidence="1" id="KW-1133">Transmembrane helix</keyword>
<dbReference type="InterPro" id="IPR007896">
    <property type="entry name" value="BTP_bacteria"/>
</dbReference>
<evidence type="ECO:0000313" key="3">
    <source>
        <dbReference type="EMBL" id="GLK87874.1"/>
    </source>
</evidence>
<dbReference type="RefSeq" id="WP_271194123.1">
    <property type="nucleotide sequence ID" value="NZ_BSFN01000002.1"/>
</dbReference>
<evidence type="ECO:0000256" key="1">
    <source>
        <dbReference type="SAM" id="Phobius"/>
    </source>
</evidence>
<keyword evidence="4" id="KW-1185">Reference proteome</keyword>
<dbReference type="AlphaFoldDB" id="A0A9W6K5H8"/>
<name>A0A9W6K5H8_9PSED</name>
<proteinExistence type="predicted"/>
<dbReference type="InterPro" id="IPR058208">
    <property type="entry name" value="PACE"/>
</dbReference>
<organism evidence="3 4">
    <name type="scientific">Pseudomonas turukhanskensis</name>
    <dbReference type="NCBI Taxonomy" id="1806536"/>
    <lineage>
        <taxon>Bacteria</taxon>
        <taxon>Pseudomonadati</taxon>
        <taxon>Pseudomonadota</taxon>
        <taxon>Gammaproteobacteria</taxon>
        <taxon>Pseudomonadales</taxon>
        <taxon>Pseudomonadaceae</taxon>
        <taxon>Pseudomonas</taxon>
    </lineage>
</organism>
<keyword evidence="1" id="KW-0472">Membrane</keyword>
<feature type="transmembrane region" description="Helical" evidence="1">
    <location>
        <begin position="111"/>
        <end position="132"/>
    </location>
</feature>